<comment type="caution">
    <text evidence="6">The sequence shown here is derived from an EMBL/GenBank/DDBJ whole genome shotgun (WGS) entry which is preliminary data.</text>
</comment>
<sequence length="124" mass="12961">MSRVVGLIFSALVIVLLLVDASVNLFAPTLLKTEMAAVGFSAELSTGIGLIVVICAVLYALPRTAYLGAILLTGFLGGAICAHYRVGEVFSSPQITSLVLGAATWLGLYLRDPRVRALLAGGLR</sequence>
<dbReference type="RefSeq" id="WP_128410549.1">
    <property type="nucleotide sequence ID" value="NZ_SBHX01000028.1"/>
</dbReference>
<dbReference type="AlphaFoldDB" id="A0A444I2N2"/>
<comment type="subcellular location">
    <subcellularLocation>
        <location evidence="1">Membrane</location>
        <topology evidence="1">Multi-pass membrane protein</topology>
    </subcellularLocation>
</comment>
<proteinExistence type="predicted"/>
<evidence type="ECO:0000313" key="6">
    <source>
        <dbReference type="EMBL" id="RWX31784.1"/>
    </source>
</evidence>
<evidence type="ECO:0000256" key="4">
    <source>
        <dbReference type="ARBA" id="ARBA00023136"/>
    </source>
</evidence>
<gene>
    <name evidence="6" type="ORF">EHI47_12010</name>
</gene>
<evidence type="ECO:0000256" key="3">
    <source>
        <dbReference type="ARBA" id="ARBA00022989"/>
    </source>
</evidence>
<feature type="transmembrane region" description="Helical" evidence="5">
    <location>
        <begin position="66"/>
        <end position="86"/>
    </location>
</feature>
<dbReference type="GO" id="GO:0016020">
    <property type="term" value="C:membrane"/>
    <property type="evidence" value="ECO:0007669"/>
    <property type="project" value="UniProtKB-SubCell"/>
</dbReference>
<feature type="transmembrane region" description="Helical" evidence="5">
    <location>
        <begin position="37"/>
        <end position="59"/>
    </location>
</feature>
<evidence type="ECO:0000313" key="7">
    <source>
        <dbReference type="Proteomes" id="UP000283817"/>
    </source>
</evidence>
<organism evidence="6 7">
    <name type="scientific">Rhizobium leguminosarum</name>
    <dbReference type="NCBI Taxonomy" id="384"/>
    <lineage>
        <taxon>Bacteria</taxon>
        <taxon>Pseudomonadati</taxon>
        <taxon>Pseudomonadota</taxon>
        <taxon>Alphaproteobacteria</taxon>
        <taxon>Hyphomicrobiales</taxon>
        <taxon>Rhizobiaceae</taxon>
        <taxon>Rhizobium/Agrobacterium group</taxon>
        <taxon>Rhizobium</taxon>
    </lineage>
</organism>
<dbReference type="EMBL" id="SBHX01000028">
    <property type="protein sequence ID" value="RWX31784.1"/>
    <property type="molecule type" value="Genomic_DNA"/>
</dbReference>
<accession>A0A444I2N2</accession>
<feature type="transmembrane region" description="Helical" evidence="5">
    <location>
        <begin position="92"/>
        <end position="110"/>
    </location>
</feature>
<name>A0A444I2N2_RHILE</name>
<dbReference type="InterPro" id="IPR032808">
    <property type="entry name" value="DoxX"/>
</dbReference>
<dbReference type="Pfam" id="PF13564">
    <property type="entry name" value="DoxX_2"/>
    <property type="match status" value="1"/>
</dbReference>
<reference evidence="6 7" key="1">
    <citation type="submission" date="2019-01" db="EMBL/GenBank/DDBJ databases">
        <title>RHIZO-ID as a novel technology for direct rhizobia identification.</title>
        <authorList>
            <person name="De Meyer S.E."/>
        </authorList>
    </citation>
    <scope>NUCLEOTIDE SEQUENCE [LARGE SCALE GENOMIC DNA]</scope>
    <source>
        <strain evidence="6 7">WSM448</strain>
    </source>
</reference>
<keyword evidence="4 5" id="KW-0472">Membrane</keyword>
<keyword evidence="2 5" id="KW-0812">Transmembrane</keyword>
<dbReference type="Proteomes" id="UP000283817">
    <property type="component" value="Unassembled WGS sequence"/>
</dbReference>
<protein>
    <submittedName>
        <fullName evidence="6">DoxX family protein</fullName>
    </submittedName>
</protein>
<evidence type="ECO:0000256" key="5">
    <source>
        <dbReference type="SAM" id="Phobius"/>
    </source>
</evidence>
<evidence type="ECO:0000256" key="2">
    <source>
        <dbReference type="ARBA" id="ARBA00022692"/>
    </source>
</evidence>
<evidence type="ECO:0000256" key="1">
    <source>
        <dbReference type="ARBA" id="ARBA00004141"/>
    </source>
</evidence>
<keyword evidence="3 5" id="KW-1133">Transmembrane helix</keyword>